<evidence type="ECO:0000313" key="3">
    <source>
        <dbReference type="EMBL" id="KAK3312561.1"/>
    </source>
</evidence>
<sequence length="571" mass="62947">MAVAFSRPPETAMVGMFTSTTNGNVKTYAGGLSVGVGVWQFLAAGVYEEHADYKTVFAFSKLNGPIISFGFAEVDGLVGGFGYNSSLRLPSISERDDAWFKSEKDSIWLAAGLGVKAFQMLDVQAVVCIDLSPNPKVGIYAEAIATLPKGVLCPKQGMQTGRQLCIGVLPPSLGPRRRLGVFCRRLPFPAFRVPSHYPQDLRRLGITWSYDEEVSITGEAYFAITSQAVMGGGRLDLLSQSGHTRASFSAYADFLIFYEPFQFQAGIGVRVSASTRIGWGWLSKATWTLTARPSPGPPICTFGSSASASKFGPSREDKDPLDWGRFYTLVKQCQSWEKARNLPEHLVSLVAGRCSNDSKQELARPPKKGEKLPPPDSWLVRAAMFEFEVLARFPLREVKYNGRDVDEGVKARVGNVYALPMKRGNMFERADMTIKIWDERQGIDAEFGLEAVVKRVPGALWNRCKPGCFLAPFRSQLMYLDETVDSQLAWLTRKQTTPTNPCSTPTPRSNTVMGVRLKPVKSHDSPEKVPTINMKKTFNSLQRWWRGFQVSEGGVRQGNGDGVGSRSGDSS</sequence>
<feature type="domain" description="DUF6603" evidence="2">
    <location>
        <begin position="97"/>
        <end position="149"/>
    </location>
</feature>
<reference evidence="3" key="1">
    <citation type="journal article" date="2023" name="Mol. Phylogenet. Evol.">
        <title>Genome-scale phylogeny and comparative genomics of the fungal order Sordariales.</title>
        <authorList>
            <person name="Hensen N."/>
            <person name="Bonometti L."/>
            <person name="Westerberg I."/>
            <person name="Brannstrom I.O."/>
            <person name="Guillou S."/>
            <person name="Cros-Aarteil S."/>
            <person name="Calhoun S."/>
            <person name="Haridas S."/>
            <person name="Kuo A."/>
            <person name="Mondo S."/>
            <person name="Pangilinan J."/>
            <person name="Riley R."/>
            <person name="LaButti K."/>
            <person name="Andreopoulos B."/>
            <person name="Lipzen A."/>
            <person name="Chen C."/>
            <person name="Yan M."/>
            <person name="Daum C."/>
            <person name="Ng V."/>
            <person name="Clum A."/>
            <person name="Steindorff A."/>
            <person name="Ohm R.A."/>
            <person name="Martin F."/>
            <person name="Silar P."/>
            <person name="Natvig D.O."/>
            <person name="Lalanne C."/>
            <person name="Gautier V."/>
            <person name="Ament-Velasquez S.L."/>
            <person name="Kruys A."/>
            <person name="Hutchinson M.I."/>
            <person name="Powell A.J."/>
            <person name="Barry K."/>
            <person name="Miller A.N."/>
            <person name="Grigoriev I.V."/>
            <person name="Debuchy R."/>
            <person name="Gladieux P."/>
            <person name="Hiltunen Thoren M."/>
            <person name="Johannesson H."/>
        </authorList>
    </citation>
    <scope>NUCLEOTIDE SEQUENCE</scope>
    <source>
        <strain evidence="3">CBS 118394</strain>
    </source>
</reference>
<name>A0AAE0HV64_9PEZI</name>
<reference evidence="3" key="2">
    <citation type="submission" date="2023-06" db="EMBL/GenBank/DDBJ databases">
        <authorList>
            <consortium name="Lawrence Berkeley National Laboratory"/>
            <person name="Haridas S."/>
            <person name="Hensen N."/>
            <person name="Bonometti L."/>
            <person name="Westerberg I."/>
            <person name="Brannstrom I.O."/>
            <person name="Guillou S."/>
            <person name="Cros-Aarteil S."/>
            <person name="Calhoun S."/>
            <person name="Kuo A."/>
            <person name="Mondo S."/>
            <person name="Pangilinan J."/>
            <person name="Riley R."/>
            <person name="Labutti K."/>
            <person name="Andreopoulos B."/>
            <person name="Lipzen A."/>
            <person name="Chen C."/>
            <person name="Yanf M."/>
            <person name="Daum C."/>
            <person name="Ng V."/>
            <person name="Clum A."/>
            <person name="Steindorff A."/>
            <person name="Ohm R."/>
            <person name="Martin F."/>
            <person name="Silar P."/>
            <person name="Natvig D."/>
            <person name="Lalanne C."/>
            <person name="Gautier V."/>
            <person name="Ament-Velasquez S.L."/>
            <person name="Kruys A."/>
            <person name="Hutchinson M.I."/>
            <person name="Powell A.J."/>
            <person name="Barry K."/>
            <person name="Miller A.N."/>
            <person name="Grigoriev I.V."/>
            <person name="Debuchy R."/>
            <person name="Gladieux P."/>
            <person name="Thoren M.H."/>
            <person name="Johannesson H."/>
        </authorList>
    </citation>
    <scope>NUCLEOTIDE SEQUENCE</scope>
    <source>
        <strain evidence="3">CBS 118394</strain>
    </source>
</reference>
<dbReference type="Pfam" id="PF20248">
    <property type="entry name" value="DUF6603"/>
    <property type="match status" value="3"/>
</dbReference>
<feature type="domain" description="DUF6603" evidence="2">
    <location>
        <begin position="189"/>
        <end position="388"/>
    </location>
</feature>
<dbReference type="AlphaFoldDB" id="A0AAE0HV64"/>
<organism evidence="3 4">
    <name type="scientific">Apodospora peruviana</name>
    <dbReference type="NCBI Taxonomy" id="516989"/>
    <lineage>
        <taxon>Eukaryota</taxon>
        <taxon>Fungi</taxon>
        <taxon>Dikarya</taxon>
        <taxon>Ascomycota</taxon>
        <taxon>Pezizomycotina</taxon>
        <taxon>Sordariomycetes</taxon>
        <taxon>Sordariomycetidae</taxon>
        <taxon>Sordariales</taxon>
        <taxon>Lasiosphaeriaceae</taxon>
        <taxon>Apodospora</taxon>
    </lineage>
</organism>
<dbReference type="EMBL" id="JAUEDM010000009">
    <property type="protein sequence ID" value="KAK3312561.1"/>
    <property type="molecule type" value="Genomic_DNA"/>
</dbReference>
<feature type="compositionally biased region" description="Gly residues" evidence="1">
    <location>
        <begin position="555"/>
        <end position="565"/>
    </location>
</feature>
<gene>
    <name evidence="3" type="ORF">B0H66DRAFT_633376</name>
</gene>
<feature type="domain" description="DUF6603" evidence="2">
    <location>
        <begin position="2"/>
        <end position="93"/>
    </location>
</feature>
<accession>A0AAE0HV64</accession>
<protein>
    <recommendedName>
        <fullName evidence="2">DUF6603 domain-containing protein</fullName>
    </recommendedName>
</protein>
<dbReference type="InterPro" id="IPR046538">
    <property type="entry name" value="DUF6603"/>
</dbReference>
<evidence type="ECO:0000313" key="4">
    <source>
        <dbReference type="Proteomes" id="UP001283341"/>
    </source>
</evidence>
<keyword evidence="4" id="KW-1185">Reference proteome</keyword>
<dbReference type="Proteomes" id="UP001283341">
    <property type="component" value="Unassembled WGS sequence"/>
</dbReference>
<evidence type="ECO:0000259" key="2">
    <source>
        <dbReference type="Pfam" id="PF20248"/>
    </source>
</evidence>
<evidence type="ECO:0000256" key="1">
    <source>
        <dbReference type="SAM" id="MobiDB-lite"/>
    </source>
</evidence>
<feature type="region of interest" description="Disordered" evidence="1">
    <location>
        <begin position="552"/>
        <end position="571"/>
    </location>
</feature>
<comment type="caution">
    <text evidence="3">The sequence shown here is derived from an EMBL/GenBank/DDBJ whole genome shotgun (WGS) entry which is preliminary data.</text>
</comment>
<proteinExistence type="predicted"/>